<evidence type="ECO:0000313" key="2">
    <source>
        <dbReference type="Proteomes" id="UP001500547"/>
    </source>
</evidence>
<dbReference type="EMBL" id="BAABLD010000014">
    <property type="protein sequence ID" value="GAA5169307.1"/>
    <property type="molecule type" value="Genomic_DNA"/>
</dbReference>
<dbReference type="Proteomes" id="UP001500547">
    <property type="component" value="Unassembled WGS sequence"/>
</dbReference>
<name>A0ABP9QYG1_9RHOO</name>
<keyword evidence="2" id="KW-1185">Reference proteome</keyword>
<reference evidence="2" key="1">
    <citation type="journal article" date="2019" name="Int. J. Syst. Evol. Microbiol.">
        <title>The Global Catalogue of Microorganisms (GCM) 10K type strain sequencing project: providing services to taxonomists for standard genome sequencing and annotation.</title>
        <authorList>
            <consortium name="The Broad Institute Genomics Platform"/>
            <consortium name="The Broad Institute Genome Sequencing Center for Infectious Disease"/>
            <person name="Wu L."/>
            <person name="Ma J."/>
        </authorList>
    </citation>
    <scope>NUCLEOTIDE SEQUENCE [LARGE SCALE GENOMIC DNA]</scope>
    <source>
        <strain evidence="2">JCM 18715</strain>
    </source>
</reference>
<gene>
    <name evidence="1" type="ORF">GCM10025770_30600</name>
</gene>
<organism evidence="1 2">
    <name type="scientific">Viridibacterium curvum</name>
    <dbReference type="NCBI Taxonomy" id="1101404"/>
    <lineage>
        <taxon>Bacteria</taxon>
        <taxon>Pseudomonadati</taxon>
        <taxon>Pseudomonadota</taxon>
        <taxon>Betaproteobacteria</taxon>
        <taxon>Rhodocyclales</taxon>
        <taxon>Rhodocyclaceae</taxon>
        <taxon>Viridibacterium</taxon>
    </lineage>
</organism>
<evidence type="ECO:0000313" key="1">
    <source>
        <dbReference type="EMBL" id="GAA5169307.1"/>
    </source>
</evidence>
<accession>A0ABP9QYG1</accession>
<dbReference type="RefSeq" id="WP_345533973.1">
    <property type="nucleotide sequence ID" value="NZ_BAABLD010000014.1"/>
</dbReference>
<proteinExistence type="predicted"/>
<protein>
    <submittedName>
        <fullName evidence="1">Uncharacterized protein</fullName>
    </submittedName>
</protein>
<sequence>MNLDALREVTKCNGWKALADTLLTQPKPSHEASGVFETYWIEGGARMREQISDDRKLVALLRHMLKPYAGSQVSLYRGENVERWKDGKIGLAWTPRIETAQMFAGGLNSVPSGGVVLHTVCAPSSVIAEPNYHSRYLGEDQYTIDPFSLGGIDVIEHQPPSPVLSRANEI</sequence>
<comment type="caution">
    <text evidence="1">The sequence shown here is derived from an EMBL/GenBank/DDBJ whole genome shotgun (WGS) entry which is preliminary data.</text>
</comment>